<dbReference type="GO" id="GO:0003676">
    <property type="term" value="F:nucleic acid binding"/>
    <property type="evidence" value="ECO:0007669"/>
    <property type="project" value="InterPro"/>
</dbReference>
<reference evidence="2" key="1">
    <citation type="submission" date="2024-02" db="EMBL/GenBank/DDBJ databases">
        <title>Sediminibacterium planktonica sp. nov. and Sediminibacterium longus sp. nov., isolated from surface lake and river water.</title>
        <authorList>
            <person name="Watanabe K."/>
            <person name="Takemine S."/>
            <person name="Ishii Y."/>
            <person name="Ogata Y."/>
            <person name="Shindo C."/>
            <person name="Suda W."/>
        </authorList>
    </citation>
    <scope>NUCLEOTIDE SEQUENCE</scope>
    <source>
        <strain evidence="2">KACHI17</strain>
    </source>
</reference>
<dbReference type="AlphaFoldDB" id="A0AAT9GGP3"/>
<keyword evidence="2" id="KW-0269">Exonuclease</keyword>
<sequence length="256" mass="29262">MKLQLTRPLAFIDLETTGVNISLDRIVEIAIVKINPDGTQQVKRKLINPMMPIPKGASDVHGITDDMVKDAPTFKQVANEIKQFIDHCDIGGYNSNRFDIPMLIEEFLRVGIDFSTDGRKLVDVQKVFHMMEQRTLSAAYKFYCQKTLEGAHSAEVDATATWEVLEAQVERYPQIGNTVESIVKFTGEDDIVDFARRFIRENGVEVFNFGKHKGKPVTQVLKEEPQYYDWMMKGDFPMNTKQKLTEILNRTLLKKG</sequence>
<dbReference type="InterPro" id="IPR013520">
    <property type="entry name" value="Ribonucl_H"/>
</dbReference>
<feature type="domain" description="Exonuclease" evidence="1">
    <location>
        <begin position="8"/>
        <end position="174"/>
    </location>
</feature>
<dbReference type="PANTHER" id="PTHR30231">
    <property type="entry name" value="DNA POLYMERASE III SUBUNIT EPSILON"/>
    <property type="match status" value="1"/>
</dbReference>
<dbReference type="PANTHER" id="PTHR30231:SF41">
    <property type="entry name" value="DNA POLYMERASE III SUBUNIT EPSILON"/>
    <property type="match status" value="1"/>
</dbReference>
<gene>
    <name evidence="2" type="ORF">KACHI17_07350</name>
</gene>
<keyword evidence="2" id="KW-0378">Hydrolase</keyword>
<dbReference type="Pfam" id="PF20600">
    <property type="entry name" value="ExoX-like_C"/>
    <property type="match status" value="1"/>
</dbReference>
<organism evidence="2">
    <name type="scientific">Sediminibacterium sp. KACHI17</name>
    <dbReference type="NCBI Taxonomy" id="1751071"/>
    <lineage>
        <taxon>Bacteria</taxon>
        <taxon>Pseudomonadati</taxon>
        <taxon>Bacteroidota</taxon>
        <taxon>Chitinophagia</taxon>
        <taxon>Chitinophagales</taxon>
        <taxon>Chitinophagaceae</taxon>
        <taxon>Sediminibacterium</taxon>
    </lineage>
</organism>
<evidence type="ECO:0000313" key="2">
    <source>
        <dbReference type="EMBL" id="BFG69854.1"/>
    </source>
</evidence>
<dbReference type="EMBL" id="AP029612">
    <property type="protein sequence ID" value="BFG69854.1"/>
    <property type="molecule type" value="Genomic_DNA"/>
</dbReference>
<dbReference type="GO" id="GO:0008408">
    <property type="term" value="F:3'-5' exonuclease activity"/>
    <property type="evidence" value="ECO:0007669"/>
    <property type="project" value="TreeGrafter"/>
</dbReference>
<protein>
    <submittedName>
        <fullName evidence="2">3'-5' exonuclease</fullName>
    </submittedName>
</protein>
<dbReference type="InterPro" id="IPR036397">
    <property type="entry name" value="RNaseH_sf"/>
</dbReference>
<accession>A0AAT9GGP3</accession>
<keyword evidence="2" id="KW-0540">Nuclease</keyword>
<dbReference type="Gene3D" id="3.30.420.10">
    <property type="entry name" value="Ribonuclease H-like superfamily/Ribonuclease H"/>
    <property type="match status" value="1"/>
</dbReference>
<dbReference type="InterPro" id="IPR012337">
    <property type="entry name" value="RNaseH-like_sf"/>
</dbReference>
<name>A0AAT9GGP3_9BACT</name>
<proteinExistence type="predicted"/>
<dbReference type="GO" id="GO:0045004">
    <property type="term" value="P:DNA replication proofreading"/>
    <property type="evidence" value="ECO:0007669"/>
    <property type="project" value="TreeGrafter"/>
</dbReference>
<evidence type="ECO:0000259" key="1">
    <source>
        <dbReference type="SMART" id="SM00479"/>
    </source>
</evidence>
<dbReference type="InterPro" id="IPR046768">
    <property type="entry name" value="ExoX-like_C"/>
</dbReference>
<dbReference type="Pfam" id="PF00929">
    <property type="entry name" value="RNase_T"/>
    <property type="match status" value="1"/>
</dbReference>
<dbReference type="GO" id="GO:0005829">
    <property type="term" value="C:cytosol"/>
    <property type="evidence" value="ECO:0007669"/>
    <property type="project" value="TreeGrafter"/>
</dbReference>
<dbReference type="RefSeq" id="WP_353550156.1">
    <property type="nucleotide sequence ID" value="NZ_AP029612.1"/>
</dbReference>
<dbReference type="CDD" id="cd06127">
    <property type="entry name" value="DEDDh"/>
    <property type="match status" value="1"/>
</dbReference>
<dbReference type="SUPFAM" id="SSF53098">
    <property type="entry name" value="Ribonuclease H-like"/>
    <property type="match status" value="1"/>
</dbReference>
<dbReference type="SMART" id="SM00479">
    <property type="entry name" value="EXOIII"/>
    <property type="match status" value="1"/>
</dbReference>